<dbReference type="InterPro" id="IPR000014">
    <property type="entry name" value="PAS"/>
</dbReference>
<dbReference type="Gene3D" id="3.30.450.20">
    <property type="entry name" value="PAS domain"/>
    <property type="match status" value="2"/>
</dbReference>
<dbReference type="SMART" id="SM00267">
    <property type="entry name" value="GGDEF"/>
    <property type="match status" value="1"/>
</dbReference>
<dbReference type="Gene3D" id="3.30.70.270">
    <property type="match status" value="1"/>
</dbReference>
<dbReference type="InterPro" id="IPR001610">
    <property type="entry name" value="PAC"/>
</dbReference>
<dbReference type="NCBIfam" id="TIGR00254">
    <property type="entry name" value="GGDEF"/>
    <property type="match status" value="1"/>
</dbReference>
<name>A0A212K8T9_9BACT</name>
<gene>
    <name evidence="5" type="ORF">KM92DES2_12399</name>
</gene>
<feature type="transmembrane region" description="Helical" evidence="1">
    <location>
        <begin position="285"/>
        <end position="303"/>
    </location>
</feature>
<dbReference type="CDD" id="cd01949">
    <property type="entry name" value="GGDEF"/>
    <property type="match status" value="1"/>
</dbReference>
<organism evidence="5">
    <name type="scientific">uncultured Desulfovibrio sp</name>
    <dbReference type="NCBI Taxonomy" id="167968"/>
    <lineage>
        <taxon>Bacteria</taxon>
        <taxon>Pseudomonadati</taxon>
        <taxon>Thermodesulfobacteriota</taxon>
        <taxon>Desulfovibrionia</taxon>
        <taxon>Desulfovibrionales</taxon>
        <taxon>Desulfovibrionaceae</taxon>
        <taxon>Desulfovibrio</taxon>
        <taxon>environmental samples</taxon>
    </lineage>
</organism>
<dbReference type="RefSeq" id="WP_192113278.1">
    <property type="nucleotide sequence ID" value="NZ_CABUEN010000015.1"/>
</dbReference>
<dbReference type="InterPro" id="IPR000700">
    <property type="entry name" value="PAS-assoc_C"/>
</dbReference>
<dbReference type="Pfam" id="PF08447">
    <property type="entry name" value="PAS_3"/>
    <property type="match status" value="2"/>
</dbReference>
<accession>A0A212K8T9</accession>
<keyword evidence="1" id="KW-1133">Transmembrane helix</keyword>
<dbReference type="InterPro" id="IPR013655">
    <property type="entry name" value="PAS_fold_3"/>
</dbReference>
<evidence type="ECO:0000259" key="3">
    <source>
        <dbReference type="PROSITE" id="PS50113"/>
    </source>
</evidence>
<dbReference type="InterPro" id="IPR052155">
    <property type="entry name" value="Biofilm_reg_signaling"/>
</dbReference>
<dbReference type="PANTHER" id="PTHR44757:SF2">
    <property type="entry name" value="BIOFILM ARCHITECTURE MAINTENANCE PROTEIN MBAA"/>
    <property type="match status" value="1"/>
</dbReference>
<dbReference type="SUPFAM" id="SSF55785">
    <property type="entry name" value="PYP-like sensor domain (PAS domain)"/>
    <property type="match status" value="2"/>
</dbReference>
<sequence>MSDISKPLISFAVLVLLFLAPIFFIHDYASDVTSNISATTLTRLAEVNARAGNNFYQAVRNSMMEMSGMTKYLAQQDYRVSREYVLGLAPLFYAHGVRRFSIADAEGKGFDGGGAQTDYSNDPIFLRARQGLTHVATAGSTTGPRLLIIANPLVARGKVQAVLISEFPAEAIESNMETWAFSNNTYNMVFDDSGQPLFWSPPPGKAMDDLFASFATCGLSPNVTDILRQKFADGAQQSITFFDKATGLFIATTPVERFGWRMVSFVPQQAGNAAASKQSLITNELVWRLVILAGIILTFLLLLERNSSRKLRRQQEDYRSIITSMSGGVLKFFSPDGTFLFVSPNYVKMLGFTEAEFKKTYGNSFSATVYEQDRESTLRTMRKQMKNSQPIDVEYRTRTKNGALIWLYHKGSVVNIEHGRSYIQSIVFDITRNKEAALSKRISDERYQFILEQHDINIFEQNLVNGYFSCSAQWLHTFGAVFNILENDPAIPLFPDDQERLVAFQKEVRLAPHQYKCTLEARLRDAEGEYRWFRIEASNIANTQGSPIYSIGIITDIDKQKSLELQLRTQATRDSGTGMRNKMSTEKAVSQFLETHESPLPQFYAMFMVDFDNFKGVNDRFGHAMGDKALFDMAQIIRRNFRGVDIVGRIGGDEFLVFCTEKMSLHGIRERAHILVEQLHTQCCDQHSCLTLTASVGVACSPRDGTTYAELFNKADKATYAAKKLGRNRCVFYKEMNGDAQQGDPLQ</sequence>
<dbReference type="CDD" id="cd00130">
    <property type="entry name" value="PAS"/>
    <property type="match status" value="2"/>
</dbReference>
<dbReference type="InterPro" id="IPR000160">
    <property type="entry name" value="GGDEF_dom"/>
</dbReference>
<dbReference type="InterPro" id="IPR029787">
    <property type="entry name" value="Nucleotide_cyclase"/>
</dbReference>
<dbReference type="PANTHER" id="PTHR44757">
    <property type="entry name" value="DIGUANYLATE CYCLASE DGCP"/>
    <property type="match status" value="1"/>
</dbReference>
<dbReference type="SMART" id="SM00086">
    <property type="entry name" value="PAC"/>
    <property type="match status" value="2"/>
</dbReference>
<feature type="domain" description="PAS" evidence="2">
    <location>
        <begin position="314"/>
        <end position="388"/>
    </location>
</feature>
<keyword evidence="1" id="KW-0812">Transmembrane</keyword>
<dbReference type="EMBL" id="FLUP01000001">
    <property type="protein sequence ID" value="SBW07935.1"/>
    <property type="molecule type" value="Genomic_DNA"/>
</dbReference>
<evidence type="ECO:0000259" key="2">
    <source>
        <dbReference type="PROSITE" id="PS50112"/>
    </source>
</evidence>
<evidence type="ECO:0000313" key="5">
    <source>
        <dbReference type="EMBL" id="SBW07935.1"/>
    </source>
</evidence>
<evidence type="ECO:0000256" key="1">
    <source>
        <dbReference type="SAM" id="Phobius"/>
    </source>
</evidence>
<protein>
    <submittedName>
        <fullName evidence="5">Diguanylate cyclase with PAS/PAC sensor</fullName>
    </submittedName>
</protein>
<dbReference type="AlphaFoldDB" id="A0A212K8T9"/>
<dbReference type="Pfam" id="PF00990">
    <property type="entry name" value="GGDEF"/>
    <property type="match status" value="1"/>
</dbReference>
<dbReference type="NCBIfam" id="TIGR00229">
    <property type="entry name" value="sensory_box"/>
    <property type="match status" value="2"/>
</dbReference>
<dbReference type="InterPro" id="IPR035965">
    <property type="entry name" value="PAS-like_dom_sf"/>
</dbReference>
<feature type="domain" description="PAC" evidence="3">
    <location>
        <begin position="517"/>
        <end position="569"/>
    </location>
</feature>
<reference evidence="5" key="1">
    <citation type="submission" date="2016-04" db="EMBL/GenBank/DDBJ databases">
        <authorList>
            <person name="Evans L.H."/>
            <person name="Alamgir A."/>
            <person name="Owens N."/>
            <person name="Weber N.D."/>
            <person name="Virtaneva K."/>
            <person name="Barbian K."/>
            <person name="Babar A."/>
            <person name="Rosenke K."/>
        </authorList>
    </citation>
    <scope>NUCLEOTIDE SEQUENCE</scope>
    <source>
        <strain evidence="5">92-2</strain>
    </source>
</reference>
<feature type="domain" description="GGDEF" evidence="4">
    <location>
        <begin position="602"/>
        <end position="735"/>
    </location>
</feature>
<dbReference type="PROSITE" id="PS50113">
    <property type="entry name" value="PAC"/>
    <property type="match status" value="1"/>
</dbReference>
<proteinExistence type="predicted"/>
<dbReference type="PROSITE" id="PS50887">
    <property type="entry name" value="GGDEF"/>
    <property type="match status" value="1"/>
</dbReference>
<dbReference type="PROSITE" id="PS50112">
    <property type="entry name" value="PAS"/>
    <property type="match status" value="1"/>
</dbReference>
<dbReference type="SUPFAM" id="SSF55073">
    <property type="entry name" value="Nucleotide cyclase"/>
    <property type="match status" value="1"/>
</dbReference>
<keyword evidence="1" id="KW-0472">Membrane</keyword>
<dbReference type="InterPro" id="IPR043128">
    <property type="entry name" value="Rev_trsase/Diguanyl_cyclase"/>
</dbReference>
<dbReference type="SMART" id="SM00091">
    <property type="entry name" value="PAS"/>
    <property type="match status" value="1"/>
</dbReference>
<evidence type="ECO:0000259" key="4">
    <source>
        <dbReference type="PROSITE" id="PS50887"/>
    </source>
</evidence>